<dbReference type="AlphaFoldDB" id="A0AAV2FT43"/>
<dbReference type="Proteomes" id="UP001497516">
    <property type="component" value="Chromosome 7"/>
</dbReference>
<accession>A0AAV2FT43</accession>
<gene>
    <name evidence="1" type="ORF">LTRI10_LOCUS41579</name>
</gene>
<sequence>MGFEMHDGAYVRAYNPHVVDDDDDDDDIATEFISTTTLQHIWDRMDDMYNCMGKISTQITDLYDYIGQMTTQMSALQVTVTEMREKFLSFSGRYMHPTTSDYHDTSTINEENADK</sequence>
<dbReference type="EMBL" id="OZ034820">
    <property type="protein sequence ID" value="CAL1401526.1"/>
    <property type="molecule type" value="Genomic_DNA"/>
</dbReference>
<proteinExistence type="predicted"/>
<reference evidence="1 2" key="1">
    <citation type="submission" date="2024-04" db="EMBL/GenBank/DDBJ databases">
        <authorList>
            <person name="Fracassetti M."/>
        </authorList>
    </citation>
    <scope>NUCLEOTIDE SEQUENCE [LARGE SCALE GENOMIC DNA]</scope>
</reference>
<protein>
    <submittedName>
        <fullName evidence="1">Uncharacterized protein</fullName>
    </submittedName>
</protein>
<keyword evidence="2" id="KW-1185">Reference proteome</keyword>
<evidence type="ECO:0000313" key="2">
    <source>
        <dbReference type="Proteomes" id="UP001497516"/>
    </source>
</evidence>
<evidence type="ECO:0000313" key="1">
    <source>
        <dbReference type="EMBL" id="CAL1401526.1"/>
    </source>
</evidence>
<name>A0AAV2FT43_9ROSI</name>
<organism evidence="1 2">
    <name type="scientific">Linum trigynum</name>
    <dbReference type="NCBI Taxonomy" id="586398"/>
    <lineage>
        <taxon>Eukaryota</taxon>
        <taxon>Viridiplantae</taxon>
        <taxon>Streptophyta</taxon>
        <taxon>Embryophyta</taxon>
        <taxon>Tracheophyta</taxon>
        <taxon>Spermatophyta</taxon>
        <taxon>Magnoliopsida</taxon>
        <taxon>eudicotyledons</taxon>
        <taxon>Gunneridae</taxon>
        <taxon>Pentapetalae</taxon>
        <taxon>rosids</taxon>
        <taxon>fabids</taxon>
        <taxon>Malpighiales</taxon>
        <taxon>Linaceae</taxon>
        <taxon>Linum</taxon>
    </lineage>
</organism>